<sequence>MNTLIYMTDISNVILSLLQSLQSYLRDIRRSESARLED</sequence>
<dbReference type="AlphaFoldDB" id="A0AAX2QDX3"/>
<dbReference type="Proteomes" id="UP000295021">
    <property type="component" value="Unassembled WGS sequence"/>
</dbReference>
<reference evidence="1 2" key="1">
    <citation type="submission" date="2019-03" db="EMBL/GenBank/DDBJ databases">
        <title>Genomic Encyclopedia of Type Strains, Phase IV (KMG-V): Genome sequencing to study the core and pangenomes of soil and plant-associated prokaryotes.</title>
        <authorList>
            <person name="Whitman W."/>
        </authorList>
    </citation>
    <scope>NUCLEOTIDE SEQUENCE [LARGE SCALE GENOMIC DNA]</scope>
    <source>
        <strain evidence="1 2">FB403</strain>
    </source>
</reference>
<evidence type="ECO:0000313" key="2">
    <source>
        <dbReference type="Proteomes" id="UP000295021"/>
    </source>
</evidence>
<gene>
    <name evidence="1" type="ORF">EV131_11312</name>
</gene>
<organism evidence="1 2">
    <name type="scientific">Rhizobium laguerreae</name>
    <dbReference type="NCBI Taxonomy" id="1076926"/>
    <lineage>
        <taxon>Bacteria</taxon>
        <taxon>Pseudomonadati</taxon>
        <taxon>Pseudomonadota</taxon>
        <taxon>Alphaproteobacteria</taxon>
        <taxon>Hyphomicrobiales</taxon>
        <taxon>Rhizobiaceae</taxon>
        <taxon>Rhizobium/Agrobacterium group</taxon>
        <taxon>Rhizobium</taxon>
    </lineage>
</organism>
<dbReference type="EMBL" id="SMBI01000013">
    <property type="protein sequence ID" value="TCU19412.1"/>
    <property type="molecule type" value="Genomic_DNA"/>
</dbReference>
<evidence type="ECO:0000313" key="1">
    <source>
        <dbReference type="EMBL" id="TCU19412.1"/>
    </source>
</evidence>
<protein>
    <submittedName>
        <fullName evidence="1">Uncharacterized protein</fullName>
    </submittedName>
</protein>
<comment type="caution">
    <text evidence="1">The sequence shown here is derived from an EMBL/GenBank/DDBJ whole genome shotgun (WGS) entry which is preliminary data.</text>
</comment>
<accession>A0AAX2QDX3</accession>
<name>A0AAX2QDX3_9HYPH</name>
<proteinExistence type="predicted"/>